<feature type="transmembrane region" description="Helical" evidence="1">
    <location>
        <begin position="64"/>
        <end position="82"/>
    </location>
</feature>
<reference evidence="2" key="2">
    <citation type="submission" date="2023-05" db="EMBL/GenBank/DDBJ databases">
        <authorList>
            <person name="Fouks B."/>
        </authorList>
    </citation>
    <scope>NUCLEOTIDE SEQUENCE</scope>
    <source>
        <strain evidence="2">Stay&amp;Tobe</strain>
        <tissue evidence="2">Testes</tissue>
    </source>
</reference>
<evidence type="ECO:0000313" key="3">
    <source>
        <dbReference type="Proteomes" id="UP001233999"/>
    </source>
</evidence>
<feature type="non-terminal residue" evidence="2">
    <location>
        <position position="1"/>
    </location>
</feature>
<feature type="transmembrane region" description="Helical" evidence="1">
    <location>
        <begin position="12"/>
        <end position="36"/>
    </location>
</feature>
<comment type="caution">
    <text evidence="2">The sequence shown here is derived from an EMBL/GenBank/DDBJ whole genome shotgun (WGS) entry which is preliminary data.</text>
</comment>
<protein>
    <submittedName>
        <fullName evidence="2">Uncharacterized protein</fullName>
    </submittedName>
</protein>
<dbReference type="Proteomes" id="UP001233999">
    <property type="component" value="Unassembled WGS sequence"/>
</dbReference>
<accession>A0AAD8AM78</accession>
<gene>
    <name evidence="2" type="ORF">L9F63_000121</name>
</gene>
<organism evidence="2 3">
    <name type="scientific">Diploptera punctata</name>
    <name type="common">Pacific beetle cockroach</name>
    <dbReference type="NCBI Taxonomy" id="6984"/>
    <lineage>
        <taxon>Eukaryota</taxon>
        <taxon>Metazoa</taxon>
        <taxon>Ecdysozoa</taxon>
        <taxon>Arthropoda</taxon>
        <taxon>Hexapoda</taxon>
        <taxon>Insecta</taxon>
        <taxon>Pterygota</taxon>
        <taxon>Neoptera</taxon>
        <taxon>Polyneoptera</taxon>
        <taxon>Dictyoptera</taxon>
        <taxon>Blattodea</taxon>
        <taxon>Blaberoidea</taxon>
        <taxon>Blaberidae</taxon>
        <taxon>Diplopterinae</taxon>
        <taxon>Diploptera</taxon>
    </lineage>
</organism>
<keyword evidence="1" id="KW-0472">Membrane</keyword>
<keyword evidence="3" id="KW-1185">Reference proteome</keyword>
<name>A0AAD8AM78_DIPPU</name>
<keyword evidence="1" id="KW-0812">Transmembrane</keyword>
<sequence>KDICTQFKRVVIFVYSLKFLMYLFTGVVVGVALLYFVKFKGIVVGIFVKFKGVVVGTFVKLKDVFKVVFVFVYSLKMLYLKVF</sequence>
<proteinExistence type="predicted"/>
<evidence type="ECO:0000313" key="2">
    <source>
        <dbReference type="EMBL" id="KAJ9601730.1"/>
    </source>
</evidence>
<reference evidence="2" key="1">
    <citation type="journal article" date="2023" name="IScience">
        <title>Live-bearing cockroach genome reveals convergent evolutionary mechanisms linked to viviparity in insects and beyond.</title>
        <authorList>
            <person name="Fouks B."/>
            <person name="Harrison M.C."/>
            <person name="Mikhailova A.A."/>
            <person name="Marchal E."/>
            <person name="English S."/>
            <person name="Carruthers M."/>
            <person name="Jennings E.C."/>
            <person name="Chiamaka E.L."/>
            <person name="Frigard R.A."/>
            <person name="Pippel M."/>
            <person name="Attardo G.M."/>
            <person name="Benoit J.B."/>
            <person name="Bornberg-Bauer E."/>
            <person name="Tobe S.S."/>
        </authorList>
    </citation>
    <scope>NUCLEOTIDE SEQUENCE</scope>
    <source>
        <strain evidence="2">Stay&amp;Tobe</strain>
    </source>
</reference>
<dbReference type="AlphaFoldDB" id="A0AAD8AM78"/>
<keyword evidence="1" id="KW-1133">Transmembrane helix</keyword>
<dbReference type="EMBL" id="JASPKZ010000004">
    <property type="protein sequence ID" value="KAJ9601730.1"/>
    <property type="molecule type" value="Genomic_DNA"/>
</dbReference>
<evidence type="ECO:0000256" key="1">
    <source>
        <dbReference type="SAM" id="Phobius"/>
    </source>
</evidence>
<feature type="non-terminal residue" evidence="2">
    <location>
        <position position="83"/>
    </location>
</feature>